<dbReference type="Proteomes" id="UP000003711">
    <property type="component" value="Unassembled WGS sequence"/>
</dbReference>
<gene>
    <name evidence="1" type="ORF">BACCELL_03953</name>
</gene>
<accession>E2NI22</accession>
<organism evidence="1 2">
    <name type="scientific">Bacteroides cellulosilyticus DSM 14838</name>
    <dbReference type="NCBI Taxonomy" id="537012"/>
    <lineage>
        <taxon>Bacteria</taxon>
        <taxon>Pseudomonadati</taxon>
        <taxon>Bacteroidota</taxon>
        <taxon>Bacteroidia</taxon>
        <taxon>Bacteroidales</taxon>
        <taxon>Bacteroidaceae</taxon>
        <taxon>Bacteroides</taxon>
    </lineage>
</organism>
<sequence length="53" mass="6208">MSHTPQALSSSTNATTYPCIRKQGNPDFYIRTSLFYTPIYKYKFCFIRNGNTY</sequence>
<proteinExistence type="predicted"/>
<comment type="caution">
    <text evidence="1">The sequence shown here is derived from an EMBL/GenBank/DDBJ whole genome shotgun (WGS) entry which is preliminary data.</text>
</comment>
<evidence type="ECO:0000313" key="1">
    <source>
        <dbReference type="EMBL" id="EEF88436.1"/>
    </source>
</evidence>
<reference evidence="1 2" key="2">
    <citation type="submission" date="2009-01" db="EMBL/GenBank/DDBJ databases">
        <title>Draft genome sequence of Bacteroides cellulosilyticus (DSM 14838).</title>
        <authorList>
            <person name="Sudarsanam P."/>
            <person name="Ley R."/>
            <person name="Guruge J."/>
            <person name="Turnbaugh P.J."/>
            <person name="Mahowald M."/>
            <person name="Liep D."/>
            <person name="Gordon J."/>
        </authorList>
    </citation>
    <scope>NUCLEOTIDE SEQUENCE [LARGE SCALE GENOMIC DNA]</scope>
    <source>
        <strain evidence="1 2">DSM 14838</strain>
    </source>
</reference>
<protein>
    <submittedName>
        <fullName evidence="1">Uncharacterized protein</fullName>
    </submittedName>
</protein>
<name>E2NI22_9BACE</name>
<dbReference type="EMBL" id="ACCH01000291">
    <property type="protein sequence ID" value="EEF88436.1"/>
    <property type="molecule type" value="Genomic_DNA"/>
</dbReference>
<dbReference type="AlphaFoldDB" id="E2NI22"/>
<dbReference type="HOGENOM" id="CLU_3058309_0_0_10"/>
<evidence type="ECO:0000313" key="2">
    <source>
        <dbReference type="Proteomes" id="UP000003711"/>
    </source>
</evidence>
<reference evidence="1 2" key="1">
    <citation type="submission" date="2008-12" db="EMBL/GenBank/DDBJ databases">
        <authorList>
            <person name="Fulton L."/>
            <person name="Clifton S."/>
            <person name="Fulton B."/>
            <person name="Xu J."/>
            <person name="Minx P."/>
            <person name="Pepin K.H."/>
            <person name="Johnson M."/>
            <person name="Bhonagiri V."/>
            <person name="Nash W.E."/>
            <person name="Mardis E.R."/>
            <person name="Wilson R.K."/>
        </authorList>
    </citation>
    <scope>NUCLEOTIDE SEQUENCE [LARGE SCALE GENOMIC DNA]</scope>
    <source>
        <strain evidence="1 2">DSM 14838</strain>
    </source>
</reference>